<protein>
    <submittedName>
        <fullName evidence="1">Uncharacterized protein</fullName>
    </submittedName>
</protein>
<dbReference type="AlphaFoldDB" id="A0A0C9WX08"/>
<gene>
    <name evidence="1" type="ORF">K443DRAFT_258471</name>
</gene>
<dbReference type="Proteomes" id="UP000054477">
    <property type="component" value="Unassembled WGS sequence"/>
</dbReference>
<dbReference type="HOGENOM" id="CLU_2469441_0_0_1"/>
<evidence type="ECO:0000313" key="2">
    <source>
        <dbReference type="Proteomes" id="UP000054477"/>
    </source>
</evidence>
<proteinExistence type="predicted"/>
<reference evidence="1 2" key="1">
    <citation type="submission" date="2014-04" db="EMBL/GenBank/DDBJ databases">
        <authorList>
            <consortium name="DOE Joint Genome Institute"/>
            <person name="Kuo A."/>
            <person name="Kohler A."/>
            <person name="Nagy L.G."/>
            <person name="Floudas D."/>
            <person name="Copeland A."/>
            <person name="Barry K.W."/>
            <person name="Cichocki N."/>
            <person name="Veneault-Fourrey C."/>
            <person name="LaButti K."/>
            <person name="Lindquist E.A."/>
            <person name="Lipzen A."/>
            <person name="Lundell T."/>
            <person name="Morin E."/>
            <person name="Murat C."/>
            <person name="Sun H."/>
            <person name="Tunlid A."/>
            <person name="Henrissat B."/>
            <person name="Grigoriev I.V."/>
            <person name="Hibbett D.S."/>
            <person name="Martin F."/>
            <person name="Nordberg H.P."/>
            <person name="Cantor M.N."/>
            <person name="Hua S.X."/>
        </authorList>
    </citation>
    <scope>NUCLEOTIDE SEQUENCE [LARGE SCALE GENOMIC DNA]</scope>
    <source>
        <strain evidence="1 2">LaAM-08-1</strain>
    </source>
</reference>
<dbReference type="EMBL" id="KN838700">
    <property type="protein sequence ID" value="KIJ97190.1"/>
    <property type="molecule type" value="Genomic_DNA"/>
</dbReference>
<accession>A0A0C9WX08</accession>
<name>A0A0C9WX08_9AGAR</name>
<organism evidence="1 2">
    <name type="scientific">Laccaria amethystina LaAM-08-1</name>
    <dbReference type="NCBI Taxonomy" id="1095629"/>
    <lineage>
        <taxon>Eukaryota</taxon>
        <taxon>Fungi</taxon>
        <taxon>Dikarya</taxon>
        <taxon>Basidiomycota</taxon>
        <taxon>Agaricomycotina</taxon>
        <taxon>Agaricomycetes</taxon>
        <taxon>Agaricomycetidae</taxon>
        <taxon>Agaricales</taxon>
        <taxon>Agaricineae</taxon>
        <taxon>Hydnangiaceae</taxon>
        <taxon>Laccaria</taxon>
    </lineage>
</organism>
<evidence type="ECO:0000313" key="1">
    <source>
        <dbReference type="EMBL" id="KIJ97190.1"/>
    </source>
</evidence>
<sequence>MEEQECRSRCGRWWHDNKLNLRSDFVNIFSLFHRSSPLPTFLPPDGSRIDGTSLETNQICNKSLYLTRYEEADGRGRPGKFKRTNPNS</sequence>
<keyword evidence="2" id="KW-1185">Reference proteome</keyword>
<reference evidence="2" key="2">
    <citation type="submission" date="2015-01" db="EMBL/GenBank/DDBJ databases">
        <title>Evolutionary Origins and Diversification of the Mycorrhizal Mutualists.</title>
        <authorList>
            <consortium name="DOE Joint Genome Institute"/>
            <consortium name="Mycorrhizal Genomics Consortium"/>
            <person name="Kohler A."/>
            <person name="Kuo A."/>
            <person name="Nagy L.G."/>
            <person name="Floudas D."/>
            <person name="Copeland A."/>
            <person name="Barry K.W."/>
            <person name="Cichocki N."/>
            <person name="Veneault-Fourrey C."/>
            <person name="LaButti K."/>
            <person name="Lindquist E.A."/>
            <person name="Lipzen A."/>
            <person name="Lundell T."/>
            <person name="Morin E."/>
            <person name="Murat C."/>
            <person name="Riley R."/>
            <person name="Ohm R."/>
            <person name="Sun H."/>
            <person name="Tunlid A."/>
            <person name="Henrissat B."/>
            <person name="Grigoriev I.V."/>
            <person name="Hibbett D.S."/>
            <person name="Martin F."/>
        </authorList>
    </citation>
    <scope>NUCLEOTIDE SEQUENCE [LARGE SCALE GENOMIC DNA]</scope>
    <source>
        <strain evidence="2">LaAM-08-1</strain>
    </source>
</reference>